<organism evidence="1 2">
    <name type="scientific">Castanea mollissima</name>
    <name type="common">Chinese chestnut</name>
    <dbReference type="NCBI Taxonomy" id="60419"/>
    <lineage>
        <taxon>Eukaryota</taxon>
        <taxon>Viridiplantae</taxon>
        <taxon>Streptophyta</taxon>
        <taxon>Embryophyta</taxon>
        <taxon>Tracheophyta</taxon>
        <taxon>Spermatophyta</taxon>
        <taxon>Magnoliopsida</taxon>
        <taxon>eudicotyledons</taxon>
        <taxon>Gunneridae</taxon>
        <taxon>Pentapetalae</taxon>
        <taxon>rosids</taxon>
        <taxon>fabids</taxon>
        <taxon>Fagales</taxon>
        <taxon>Fagaceae</taxon>
        <taxon>Castanea</taxon>
    </lineage>
</organism>
<dbReference type="EMBL" id="JRKL02003515">
    <property type="protein sequence ID" value="KAF3955022.1"/>
    <property type="molecule type" value="Genomic_DNA"/>
</dbReference>
<proteinExistence type="predicted"/>
<keyword evidence="2" id="KW-1185">Reference proteome</keyword>
<reference evidence="1" key="1">
    <citation type="submission" date="2020-03" db="EMBL/GenBank/DDBJ databases">
        <title>Castanea mollissima Vanexum genome sequencing.</title>
        <authorList>
            <person name="Staton M."/>
        </authorList>
    </citation>
    <scope>NUCLEOTIDE SEQUENCE</scope>
    <source>
        <tissue evidence="1">Leaf</tissue>
    </source>
</reference>
<gene>
    <name evidence="1" type="ORF">CMV_019712</name>
</gene>
<sequence length="121" mass="13540">MPLLLGFQDSTMSMVHGPVSATLAYIESQTQYTSRVQVESRASLGYTSQCSHHESLDSLPHAQVSATPYTSKFKSKPKSDPYSAHSLLTSLSRLPSLRSEDKLRRSLRLKLKQLDVFSIRI</sequence>
<protein>
    <submittedName>
        <fullName evidence="1">Uncharacterized protein</fullName>
    </submittedName>
</protein>
<evidence type="ECO:0000313" key="1">
    <source>
        <dbReference type="EMBL" id="KAF3955022.1"/>
    </source>
</evidence>
<dbReference type="Proteomes" id="UP000737018">
    <property type="component" value="Unassembled WGS sequence"/>
</dbReference>
<dbReference type="AlphaFoldDB" id="A0A8J4R0I0"/>
<name>A0A8J4R0I0_9ROSI</name>
<evidence type="ECO:0000313" key="2">
    <source>
        <dbReference type="Proteomes" id="UP000737018"/>
    </source>
</evidence>
<comment type="caution">
    <text evidence="1">The sequence shown here is derived from an EMBL/GenBank/DDBJ whole genome shotgun (WGS) entry which is preliminary data.</text>
</comment>
<accession>A0A8J4R0I0</accession>